<organism evidence="1 2">
    <name type="scientific">Fusarium solani</name>
    <name type="common">Filamentous fungus</name>
    <dbReference type="NCBI Taxonomy" id="169388"/>
    <lineage>
        <taxon>Eukaryota</taxon>
        <taxon>Fungi</taxon>
        <taxon>Dikarya</taxon>
        <taxon>Ascomycota</taxon>
        <taxon>Pezizomycotina</taxon>
        <taxon>Sordariomycetes</taxon>
        <taxon>Hypocreomycetidae</taxon>
        <taxon>Hypocreales</taxon>
        <taxon>Nectriaceae</taxon>
        <taxon>Fusarium</taxon>
        <taxon>Fusarium solani species complex</taxon>
    </lineage>
</organism>
<dbReference type="AlphaFoldDB" id="A0A9P9HWK9"/>
<evidence type="ECO:0000313" key="2">
    <source>
        <dbReference type="Proteomes" id="UP000736672"/>
    </source>
</evidence>
<proteinExistence type="predicted"/>
<protein>
    <submittedName>
        <fullName evidence="1">Uncharacterized protein</fullName>
    </submittedName>
</protein>
<dbReference type="OrthoDB" id="10603788at2759"/>
<name>A0A9P9HWK9_FUSSL</name>
<reference evidence="1" key="1">
    <citation type="journal article" date="2021" name="Nat. Commun.">
        <title>Genetic determinants of endophytism in the Arabidopsis root mycobiome.</title>
        <authorList>
            <person name="Mesny F."/>
            <person name="Miyauchi S."/>
            <person name="Thiergart T."/>
            <person name="Pickel B."/>
            <person name="Atanasova L."/>
            <person name="Karlsson M."/>
            <person name="Huettel B."/>
            <person name="Barry K.W."/>
            <person name="Haridas S."/>
            <person name="Chen C."/>
            <person name="Bauer D."/>
            <person name="Andreopoulos W."/>
            <person name="Pangilinan J."/>
            <person name="LaButti K."/>
            <person name="Riley R."/>
            <person name="Lipzen A."/>
            <person name="Clum A."/>
            <person name="Drula E."/>
            <person name="Henrissat B."/>
            <person name="Kohler A."/>
            <person name="Grigoriev I.V."/>
            <person name="Martin F.M."/>
            <person name="Hacquard S."/>
        </authorList>
    </citation>
    <scope>NUCLEOTIDE SEQUENCE</scope>
    <source>
        <strain evidence="1">FSSC 5 MPI-SDFR-AT-0091</strain>
    </source>
</reference>
<sequence>MYCRHKLLTDRNGQRLRQVYSVREGLEFQAEPGVDQDGGLRQLQQQWSQQHRIGCDGSTPSYNHPLYVLLQSYPHWVAGGTRRASQPRTLGTRRKVTKTAQSLFTIRP</sequence>
<comment type="caution">
    <text evidence="1">The sequence shown here is derived from an EMBL/GenBank/DDBJ whole genome shotgun (WGS) entry which is preliminary data.</text>
</comment>
<evidence type="ECO:0000313" key="1">
    <source>
        <dbReference type="EMBL" id="KAH7264262.1"/>
    </source>
</evidence>
<dbReference type="Proteomes" id="UP000736672">
    <property type="component" value="Unassembled WGS sequence"/>
</dbReference>
<gene>
    <name evidence="1" type="ORF">B0J15DRAFT_267213</name>
</gene>
<accession>A0A9P9HWK9</accession>
<dbReference type="EMBL" id="JAGTJS010000007">
    <property type="protein sequence ID" value="KAH7264262.1"/>
    <property type="molecule type" value="Genomic_DNA"/>
</dbReference>
<keyword evidence="2" id="KW-1185">Reference proteome</keyword>